<dbReference type="Proteomes" id="UP001054945">
    <property type="component" value="Unassembled WGS sequence"/>
</dbReference>
<name>A0AAV4MSG6_CAEEX</name>
<evidence type="ECO:0000313" key="2">
    <source>
        <dbReference type="Proteomes" id="UP001054945"/>
    </source>
</evidence>
<proteinExistence type="predicted"/>
<gene>
    <name evidence="1" type="ORF">CEXT_229151</name>
</gene>
<keyword evidence="2" id="KW-1185">Reference proteome</keyword>
<reference evidence="1 2" key="1">
    <citation type="submission" date="2021-06" db="EMBL/GenBank/DDBJ databases">
        <title>Caerostris extrusa draft genome.</title>
        <authorList>
            <person name="Kono N."/>
            <person name="Arakawa K."/>
        </authorList>
    </citation>
    <scope>NUCLEOTIDE SEQUENCE [LARGE SCALE GENOMIC DNA]</scope>
</reference>
<accession>A0AAV4MSG6</accession>
<protein>
    <submittedName>
        <fullName evidence="1">Uncharacterized protein</fullName>
    </submittedName>
</protein>
<sequence length="84" mass="9573">MYCQDHSVSLTDPPTPPQKVWKKCDFTVKGIDRLEWRSRSRALLSETGEKNISLFFCEGVGNLKELAVLDPNLGVRIITVTYLF</sequence>
<organism evidence="1 2">
    <name type="scientific">Caerostris extrusa</name>
    <name type="common">Bark spider</name>
    <name type="synonym">Caerostris bankana</name>
    <dbReference type="NCBI Taxonomy" id="172846"/>
    <lineage>
        <taxon>Eukaryota</taxon>
        <taxon>Metazoa</taxon>
        <taxon>Ecdysozoa</taxon>
        <taxon>Arthropoda</taxon>
        <taxon>Chelicerata</taxon>
        <taxon>Arachnida</taxon>
        <taxon>Araneae</taxon>
        <taxon>Araneomorphae</taxon>
        <taxon>Entelegynae</taxon>
        <taxon>Araneoidea</taxon>
        <taxon>Araneidae</taxon>
        <taxon>Caerostris</taxon>
    </lineage>
</organism>
<evidence type="ECO:0000313" key="1">
    <source>
        <dbReference type="EMBL" id="GIX74895.1"/>
    </source>
</evidence>
<dbReference type="AlphaFoldDB" id="A0AAV4MSG6"/>
<comment type="caution">
    <text evidence="1">The sequence shown here is derived from an EMBL/GenBank/DDBJ whole genome shotgun (WGS) entry which is preliminary data.</text>
</comment>
<dbReference type="EMBL" id="BPLR01020108">
    <property type="protein sequence ID" value="GIX74895.1"/>
    <property type="molecule type" value="Genomic_DNA"/>
</dbReference>